<sequence>MTEMEIETTDDDILKKLALDGSMDYSSWPTLLQVVVSRIEKIAHTEFPIPRIPQPQPPVRPPSPRFLAPLPSSDPIEPPSSSDTTPSSQETNKENAKPSPSRPAAPPAAAPSSSATTLPSSSAPTALASSQPEPLLPSTLPAPIAALLTEILHLLTNDFARYPPHTIQRLAELVLRPRQHYRSLVAYLHALDRVVHVTSGANIYPLPPAIPDLSAMSLLANGGAGGLSINSAAANNPGSDEALGGALLTPIPWLARRANGTGSEDGSDGGSSSPMSGSGGSGLGISEGGGGPSQPLQMHIQQQTPQPQPQLQAQSSPQQHQLQQQQQQRQQQQQPTPNSRKLEPQVRTESTETIEGPNGMGSIETVSISINGISSAGSVLAQRGVTQGELLRQEQRAGVVPLSQLARQQQQQQQAQQQAQQQQAQAQQSTTVADQDASMTEELDHDTEDEEVPHARGPEEIGAADTGPQSAEGRTYLPGASGTVDMRGIDVEAAVGRRLQSPPATTASEPKSVTSPEELVPRSPKREAADELVEAAGREKRLKEDGDGEGEGSVAVDAEGDVVIRDKPASVLVSEVAGGGEGGGEGGDEDAMHVDGGEGGGGPGDSAAAEK</sequence>
<feature type="compositionally biased region" description="Low complexity" evidence="2">
    <location>
        <begin position="408"/>
        <end position="428"/>
    </location>
</feature>
<protein>
    <submittedName>
        <fullName evidence="3">Uncharacterized protein</fullName>
    </submittedName>
</protein>
<dbReference type="GO" id="GO:0019888">
    <property type="term" value="F:protein phosphatase regulator activity"/>
    <property type="evidence" value="ECO:0007669"/>
    <property type="project" value="InterPro"/>
</dbReference>
<dbReference type="GO" id="GO:0005634">
    <property type="term" value="C:nucleus"/>
    <property type="evidence" value="ECO:0007669"/>
    <property type="project" value="TreeGrafter"/>
</dbReference>
<feature type="region of interest" description="Disordered" evidence="2">
    <location>
        <begin position="257"/>
        <end position="363"/>
    </location>
</feature>
<dbReference type="Pfam" id="PF09184">
    <property type="entry name" value="PPP4R2"/>
    <property type="match status" value="1"/>
</dbReference>
<feature type="compositionally biased region" description="Basic and acidic residues" evidence="2">
    <location>
        <begin position="536"/>
        <end position="545"/>
    </location>
</feature>
<reference evidence="3" key="2">
    <citation type="submission" date="2023-06" db="EMBL/GenBank/DDBJ databases">
        <authorList>
            <consortium name="Lawrence Berkeley National Laboratory"/>
            <person name="Haridas S."/>
            <person name="Hensen N."/>
            <person name="Bonometti L."/>
            <person name="Westerberg I."/>
            <person name="Brannstrom I.O."/>
            <person name="Guillou S."/>
            <person name="Cros-Aarteil S."/>
            <person name="Calhoun S."/>
            <person name="Kuo A."/>
            <person name="Mondo S."/>
            <person name="Pangilinan J."/>
            <person name="Riley R."/>
            <person name="Labutti K."/>
            <person name="Andreopoulos B."/>
            <person name="Lipzen A."/>
            <person name="Chen C."/>
            <person name="Yanf M."/>
            <person name="Daum C."/>
            <person name="Ng V."/>
            <person name="Clum A."/>
            <person name="Steindorff A."/>
            <person name="Ohm R."/>
            <person name="Martin F."/>
            <person name="Silar P."/>
            <person name="Natvig D."/>
            <person name="Lalanne C."/>
            <person name="Gautier V."/>
            <person name="Ament-Velasquez S.L."/>
            <person name="Kruys A."/>
            <person name="Hutchinson M.I."/>
            <person name="Powell A.J."/>
            <person name="Barry K."/>
            <person name="Miller A.N."/>
            <person name="Grigoriev I.V."/>
            <person name="Debuchy R."/>
            <person name="Gladieux P."/>
            <person name="Thoren M.H."/>
            <person name="Johannesson H."/>
        </authorList>
    </citation>
    <scope>NUCLEOTIDE SEQUENCE</scope>
    <source>
        <strain evidence="3">SMH4131-1</strain>
    </source>
</reference>
<feature type="compositionally biased region" description="Low complexity" evidence="2">
    <location>
        <begin position="293"/>
        <end position="337"/>
    </location>
</feature>
<name>A0AAE0J315_9PEZI</name>
<organism evidence="3 4">
    <name type="scientific">Cercophora scortea</name>
    <dbReference type="NCBI Taxonomy" id="314031"/>
    <lineage>
        <taxon>Eukaryota</taxon>
        <taxon>Fungi</taxon>
        <taxon>Dikarya</taxon>
        <taxon>Ascomycota</taxon>
        <taxon>Pezizomycotina</taxon>
        <taxon>Sordariomycetes</taxon>
        <taxon>Sordariomycetidae</taxon>
        <taxon>Sordariales</taxon>
        <taxon>Lasiosphaeriaceae</taxon>
        <taxon>Cercophora</taxon>
    </lineage>
</organism>
<evidence type="ECO:0000313" key="4">
    <source>
        <dbReference type="Proteomes" id="UP001286456"/>
    </source>
</evidence>
<dbReference type="PANTHER" id="PTHR16487:SF0">
    <property type="entry name" value="PROTEIN PHOSPHATASE 4 REGULATORY SUBUNIT 2-RELATED"/>
    <property type="match status" value="1"/>
</dbReference>
<accession>A0AAE0J315</accession>
<feature type="compositionally biased region" description="Polar residues" evidence="2">
    <location>
        <begin position="502"/>
        <end position="515"/>
    </location>
</feature>
<feature type="compositionally biased region" description="Low complexity" evidence="2">
    <location>
        <begin position="260"/>
        <end position="276"/>
    </location>
</feature>
<feature type="region of interest" description="Disordered" evidence="2">
    <location>
        <begin position="408"/>
        <end position="611"/>
    </location>
</feature>
<gene>
    <name evidence="3" type="ORF">B0T19DRAFT_406057</name>
</gene>
<feature type="compositionally biased region" description="Pro residues" evidence="2">
    <location>
        <begin position="100"/>
        <end position="109"/>
    </location>
</feature>
<feature type="compositionally biased region" description="Pro residues" evidence="2">
    <location>
        <begin position="50"/>
        <end position="64"/>
    </location>
</feature>
<dbReference type="AlphaFoldDB" id="A0AAE0J315"/>
<feature type="region of interest" description="Disordered" evidence="2">
    <location>
        <begin position="45"/>
        <end position="134"/>
    </location>
</feature>
<comment type="similarity">
    <text evidence="1">Belongs to the PPP4R2 family.</text>
</comment>
<evidence type="ECO:0000256" key="1">
    <source>
        <dbReference type="ARBA" id="ARBA00009207"/>
    </source>
</evidence>
<feature type="compositionally biased region" description="Gly residues" evidence="2">
    <location>
        <begin position="277"/>
        <end position="292"/>
    </location>
</feature>
<feature type="compositionally biased region" description="Basic and acidic residues" evidence="2">
    <location>
        <begin position="340"/>
        <end position="350"/>
    </location>
</feature>
<dbReference type="GO" id="GO:0030289">
    <property type="term" value="C:protein phosphatase 4 complex"/>
    <property type="evidence" value="ECO:0007669"/>
    <property type="project" value="InterPro"/>
</dbReference>
<dbReference type="PANTHER" id="PTHR16487">
    <property type="entry name" value="PPP4R2-RELATED PROTEIN"/>
    <property type="match status" value="1"/>
</dbReference>
<feature type="compositionally biased region" description="Acidic residues" evidence="2">
    <location>
        <begin position="439"/>
        <end position="451"/>
    </location>
</feature>
<evidence type="ECO:0000256" key="2">
    <source>
        <dbReference type="SAM" id="MobiDB-lite"/>
    </source>
</evidence>
<dbReference type="GO" id="GO:0005737">
    <property type="term" value="C:cytoplasm"/>
    <property type="evidence" value="ECO:0007669"/>
    <property type="project" value="TreeGrafter"/>
</dbReference>
<feature type="compositionally biased region" description="Low complexity" evidence="2">
    <location>
        <begin position="69"/>
        <end position="88"/>
    </location>
</feature>
<proteinExistence type="inferred from homology"/>
<dbReference type="Proteomes" id="UP001286456">
    <property type="component" value="Unassembled WGS sequence"/>
</dbReference>
<evidence type="ECO:0000313" key="3">
    <source>
        <dbReference type="EMBL" id="KAK3335316.1"/>
    </source>
</evidence>
<reference evidence="3" key="1">
    <citation type="journal article" date="2023" name="Mol. Phylogenet. Evol.">
        <title>Genome-scale phylogeny and comparative genomics of the fungal order Sordariales.</title>
        <authorList>
            <person name="Hensen N."/>
            <person name="Bonometti L."/>
            <person name="Westerberg I."/>
            <person name="Brannstrom I.O."/>
            <person name="Guillou S."/>
            <person name="Cros-Aarteil S."/>
            <person name="Calhoun S."/>
            <person name="Haridas S."/>
            <person name="Kuo A."/>
            <person name="Mondo S."/>
            <person name="Pangilinan J."/>
            <person name="Riley R."/>
            <person name="LaButti K."/>
            <person name="Andreopoulos B."/>
            <person name="Lipzen A."/>
            <person name="Chen C."/>
            <person name="Yan M."/>
            <person name="Daum C."/>
            <person name="Ng V."/>
            <person name="Clum A."/>
            <person name="Steindorff A."/>
            <person name="Ohm R.A."/>
            <person name="Martin F."/>
            <person name="Silar P."/>
            <person name="Natvig D.O."/>
            <person name="Lalanne C."/>
            <person name="Gautier V."/>
            <person name="Ament-Velasquez S.L."/>
            <person name="Kruys A."/>
            <person name="Hutchinson M.I."/>
            <person name="Powell A.J."/>
            <person name="Barry K."/>
            <person name="Miller A.N."/>
            <person name="Grigoriev I.V."/>
            <person name="Debuchy R."/>
            <person name="Gladieux P."/>
            <person name="Hiltunen Thoren M."/>
            <person name="Johannesson H."/>
        </authorList>
    </citation>
    <scope>NUCLEOTIDE SEQUENCE</scope>
    <source>
        <strain evidence="3">SMH4131-1</strain>
    </source>
</reference>
<keyword evidence="4" id="KW-1185">Reference proteome</keyword>
<dbReference type="EMBL" id="JAUEPO010000001">
    <property type="protein sequence ID" value="KAK3335316.1"/>
    <property type="molecule type" value="Genomic_DNA"/>
</dbReference>
<dbReference type="InterPro" id="IPR015267">
    <property type="entry name" value="PPP4R2"/>
</dbReference>
<feature type="compositionally biased region" description="Low complexity" evidence="2">
    <location>
        <begin position="110"/>
        <end position="130"/>
    </location>
</feature>
<comment type="caution">
    <text evidence="3">The sequence shown here is derived from an EMBL/GenBank/DDBJ whole genome shotgun (WGS) entry which is preliminary data.</text>
</comment>